<evidence type="ECO:0000259" key="12">
    <source>
        <dbReference type="Pfam" id="PF00912"/>
    </source>
</evidence>
<evidence type="ECO:0000313" key="13">
    <source>
        <dbReference type="EMBL" id="MFC4132319.1"/>
    </source>
</evidence>
<dbReference type="EC" id="2.4.-.-" evidence="13"/>
<keyword evidence="10" id="KW-0812">Transmembrane</keyword>
<dbReference type="PANTHER" id="PTHR32282:SF34">
    <property type="entry name" value="PENICILLIN-BINDING PROTEIN 1A"/>
    <property type="match status" value="1"/>
</dbReference>
<protein>
    <submittedName>
        <fullName evidence="13">Transglycosylase domain-containing protein</fullName>
        <ecNumber evidence="13">2.4.-.-</ecNumber>
    </submittedName>
</protein>
<feature type="region of interest" description="Disordered" evidence="9">
    <location>
        <begin position="1"/>
        <end position="41"/>
    </location>
</feature>
<reference evidence="14" key="1">
    <citation type="journal article" date="2019" name="Int. J. Syst. Evol. Microbiol.">
        <title>The Global Catalogue of Microorganisms (GCM) 10K type strain sequencing project: providing services to taxonomists for standard genome sequencing and annotation.</title>
        <authorList>
            <consortium name="The Broad Institute Genomics Platform"/>
            <consortium name="The Broad Institute Genome Sequencing Center for Infectious Disease"/>
            <person name="Wu L."/>
            <person name="Ma J."/>
        </authorList>
    </citation>
    <scope>NUCLEOTIDE SEQUENCE [LARGE SCALE GENOMIC DNA]</scope>
    <source>
        <strain evidence="14">CGMCC 4.7289</strain>
    </source>
</reference>
<evidence type="ECO:0000256" key="8">
    <source>
        <dbReference type="ARBA" id="ARBA00049902"/>
    </source>
</evidence>
<evidence type="ECO:0000256" key="6">
    <source>
        <dbReference type="ARBA" id="ARBA00023268"/>
    </source>
</evidence>
<dbReference type="GO" id="GO:0016757">
    <property type="term" value="F:glycosyltransferase activity"/>
    <property type="evidence" value="ECO:0007669"/>
    <property type="project" value="UniProtKB-KW"/>
</dbReference>
<keyword evidence="6" id="KW-0511">Multifunctional enzyme</keyword>
<dbReference type="EMBL" id="JBHSAY010000009">
    <property type="protein sequence ID" value="MFC4132319.1"/>
    <property type="molecule type" value="Genomic_DNA"/>
</dbReference>
<evidence type="ECO:0000256" key="3">
    <source>
        <dbReference type="ARBA" id="ARBA00022676"/>
    </source>
</evidence>
<evidence type="ECO:0000256" key="9">
    <source>
        <dbReference type="SAM" id="MobiDB-lite"/>
    </source>
</evidence>
<evidence type="ECO:0000256" key="1">
    <source>
        <dbReference type="ARBA" id="ARBA00022645"/>
    </source>
</evidence>
<feature type="domain" description="Penicillin-binding protein transpeptidase" evidence="11">
    <location>
        <begin position="392"/>
        <end position="669"/>
    </location>
</feature>
<keyword evidence="10" id="KW-0472">Membrane</keyword>
<evidence type="ECO:0000256" key="4">
    <source>
        <dbReference type="ARBA" id="ARBA00022679"/>
    </source>
</evidence>
<dbReference type="Gene3D" id="3.40.710.10">
    <property type="entry name" value="DD-peptidase/beta-lactamase superfamily"/>
    <property type="match status" value="1"/>
</dbReference>
<keyword evidence="2" id="KW-0645">Protease</keyword>
<dbReference type="Pfam" id="PF00912">
    <property type="entry name" value="Transgly"/>
    <property type="match status" value="1"/>
</dbReference>
<feature type="transmembrane region" description="Helical" evidence="10">
    <location>
        <begin position="48"/>
        <end position="71"/>
    </location>
</feature>
<comment type="catalytic activity">
    <reaction evidence="7">
        <text>Preferential cleavage: (Ac)2-L-Lys-D-Ala-|-D-Ala. Also transpeptidation of peptidyl-alanyl moieties that are N-acyl substituents of D-alanine.</text>
        <dbReference type="EC" id="3.4.16.4"/>
    </reaction>
</comment>
<organism evidence="13 14">
    <name type="scientific">Hamadaea flava</name>
    <dbReference type="NCBI Taxonomy" id="1742688"/>
    <lineage>
        <taxon>Bacteria</taxon>
        <taxon>Bacillati</taxon>
        <taxon>Actinomycetota</taxon>
        <taxon>Actinomycetes</taxon>
        <taxon>Micromonosporales</taxon>
        <taxon>Micromonosporaceae</taxon>
        <taxon>Hamadaea</taxon>
    </lineage>
</organism>
<dbReference type="PANTHER" id="PTHR32282">
    <property type="entry name" value="BINDING PROTEIN TRANSPEPTIDASE, PUTATIVE-RELATED"/>
    <property type="match status" value="1"/>
</dbReference>
<feature type="compositionally biased region" description="Basic and acidic residues" evidence="9">
    <location>
        <begin position="18"/>
        <end position="32"/>
    </location>
</feature>
<dbReference type="RefSeq" id="WP_253753463.1">
    <property type="nucleotide sequence ID" value="NZ_JAMZDZ010000001.1"/>
</dbReference>
<dbReference type="InterPro" id="IPR023346">
    <property type="entry name" value="Lysozyme-like_dom_sf"/>
</dbReference>
<dbReference type="SUPFAM" id="SSF56601">
    <property type="entry name" value="beta-lactamase/transpeptidase-like"/>
    <property type="match status" value="1"/>
</dbReference>
<evidence type="ECO:0000256" key="10">
    <source>
        <dbReference type="SAM" id="Phobius"/>
    </source>
</evidence>
<gene>
    <name evidence="13" type="ORF">ACFOZ4_17065</name>
</gene>
<comment type="caution">
    <text evidence="13">The sequence shown here is derived from an EMBL/GenBank/DDBJ whole genome shotgun (WGS) entry which is preliminary data.</text>
</comment>
<proteinExistence type="predicted"/>
<evidence type="ECO:0000256" key="5">
    <source>
        <dbReference type="ARBA" id="ARBA00022801"/>
    </source>
</evidence>
<evidence type="ECO:0000256" key="7">
    <source>
        <dbReference type="ARBA" id="ARBA00034000"/>
    </source>
</evidence>
<dbReference type="InterPro" id="IPR050396">
    <property type="entry name" value="Glycosyltr_51/Transpeptidase"/>
</dbReference>
<dbReference type="Gene3D" id="1.10.3810.10">
    <property type="entry name" value="Biosynthetic peptidoglycan transglycosylase-like"/>
    <property type="match status" value="1"/>
</dbReference>
<feature type="domain" description="Glycosyl transferase family 51" evidence="12">
    <location>
        <begin position="95"/>
        <end position="275"/>
    </location>
</feature>
<comment type="catalytic activity">
    <reaction evidence="8">
        <text>[GlcNAc-(1-&gt;4)-Mur2Ac(oyl-L-Ala-gamma-D-Glu-L-Lys-D-Ala-D-Ala)](n)-di-trans,octa-cis-undecaprenyl diphosphate + beta-D-GlcNAc-(1-&gt;4)-Mur2Ac(oyl-L-Ala-gamma-D-Glu-L-Lys-D-Ala-D-Ala)-di-trans,octa-cis-undecaprenyl diphosphate = [GlcNAc-(1-&gt;4)-Mur2Ac(oyl-L-Ala-gamma-D-Glu-L-Lys-D-Ala-D-Ala)](n+1)-di-trans,octa-cis-undecaprenyl diphosphate + di-trans,octa-cis-undecaprenyl diphosphate + H(+)</text>
        <dbReference type="Rhea" id="RHEA:23708"/>
        <dbReference type="Rhea" id="RHEA-COMP:9602"/>
        <dbReference type="Rhea" id="RHEA-COMP:9603"/>
        <dbReference type="ChEBI" id="CHEBI:15378"/>
        <dbReference type="ChEBI" id="CHEBI:58405"/>
        <dbReference type="ChEBI" id="CHEBI:60033"/>
        <dbReference type="ChEBI" id="CHEBI:78435"/>
        <dbReference type="EC" id="2.4.99.28"/>
    </reaction>
</comment>
<keyword evidence="10" id="KW-1133">Transmembrane helix</keyword>
<name>A0ABV8LNH5_9ACTN</name>
<evidence type="ECO:0000313" key="14">
    <source>
        <dbReference type="Proteomes" id="UP001595816"/>
    </source>
</evidence>
<keyword evidence="5" id="KW-0378">Hydrolase</keyword>
<keyword evidence="1" id="KW-0121">Carboxypeptidase</keyword>
<evidence type="ECO:0000259" key="11">
    <source>
        <dbReference type="Pfam" id="PF00905"/>
    </source>
</evidence>
<dbReference type="SUPFAM" id="SSF53955">
    <property type="entry name" value="Lysozyme-like"/>
    <property type="match status" value="1"/>
</dbReference>
<dbReference type="Pfam" id="PF00905">
    <property type="entry name" value="Transpeptidase"/>
    <property type="match status" value="1"/>
</dbReference>
<keyword evidence="3 13" id="KW-0328">Glycosyltransferase</keyword>
<dbReference type="InterPro" id="IPR001460">
    <property type="entry name" value="PCN-bd_Tpept"/>
</dbReference>
<evidence type="ECO:0000256" key="2">
    <source>
        <dbReference type="ARBA" id="ARBA00022670"/>
    </source>
</evidence>
<sequence length="769" mass="83124">MGGPDDRERVGGAQSRRTSPDGKPDGRTDGKSAGKPGGKAKKARRTKILLASFAALLIVFGGGAIATTYYFDSVDEFLPENFKTAQTTMIMDVDGKQIAQLGTANRINVPMNLIPEKSRLALIAGEDKDFFDHHGVSYTGIMRAAWKNLTSDESQGGSTITQQYIKIATDQAQISYARKLREAVLARKLEDKYDKNTIMGFYLNTIDFGRGAVGVEKAAQAYFGKGAKDLTVAEAAVLGAVIRDPYDDGGKLSIYDPEGHPDTAKGRWGYVLDNMVEKKWITPEERAQQQFPQVRKYATVTTSAEWGIKVQPGSPAGTATGNVINYVYEELKAQGIEPQELKTGGYRVTTTIDAEAQKRLEAAARPDLKGSELYGRKIVTDPKKKQDLESAGVVIDHTNGRVMAYYGGLDGTAIDLAGLNTQGGALVGGHPPGSSMKIYTLAAALEAGASLQSRWKAKPDKSLNLGNAGWSNPSCGDYCTLEFSFMKSYNVPFYWVARQIGPGKVVKMAYQAGVRYMWNNDNIESLSAKGVQTDASRTPFDRQVGFGQYGITVLDHATGVATIANGGVYNKPHFVLKVEKKDPDTGKYEPVQGKGEKLDAKQVINRRVANDVSYAMEKVFTDHGWSGAQDGRQVAAKTGTWEGATVDKNGNWQPSTSNAHAWVVGFTKQFSVAIWTGNAAGSYPVLDPKTGKTINSGSTPYRVWSEFVKDYSDAKKLPKQKLADPSRYGSDGVQFANGVSPTPITPTTPACIPMVNCATETPNPTAPPT</sequence>
<accession>A0ABV8LNH5</accession>
<feature type="compositionally biased region" description="Basic and acidic residues" evidence="9">
    <location>
        <begin position="1"/>
        <end position="10"/>
    </location>
</feature>
<dbReference type="InterPro" id="IPR036950">
    <property type="entry name" value="PBP_transglycosylase"/>
</dbReference>
<keyword evidence="4 13" id="KW-0808">Transferase</keyword>
<dbReference type="Proteomes" id="UP001595816">
    <property type="component" value="Unassembled WGS sequence"/>
</dbReference>
<keyword evidence="14" id="KW-1185">Reference proteome</keyword>
<dbReference type="InterPro" id="IPR001264">
    <property type="entry name" value="Glyco_trans_51"/>
</dbReference>
<dbReference type="InterPro" id="IPR012338">
    <property type="entry name" value="Beta-lactam/transpept-like"/>
</dbReference>